<reference evidence="2" key="1">
    <citation type="submission" date="2023-07" db="EMBL/GenBank/DDBJ databases">
        <title>draft genome sequence of fig (Ficus carica).</title>
        <authorList>
            <person name="Takahashi T."/>
            <person name="Nishimura K."/>
        </authorList>
    </citation>
    <scope>NUCLEOTIDE SEQUENCE</scope>
</reference>
<name>A0AA87YUV4_FICCA</name>
<evidence type="ECO:0000313" key="3">
    <source>
        <dbReference type="Proteomes" id="UP001187192"/>
    </source>
</evidence>
<comment type="caution">
    <text evidence="2">The sequence shown here is derived from an EMBL/GenBank/DDBJ whole genome shotgun (WGS) entry which is preliminary data.</text>
</comment>
<protein>
    <submittedName>
        <fullName evidence="2">Uncharacterized protein</fullName>
    </submittedName>
</protein>
<evidence type="ECO:0000256" key="1">
    <source>
        <dbReference type="SAM" id="MobiDB-lite"/>
    </source>
</evidence>
<dbReference type="AlphaFoldDB" id="A0AA87YUV4"/>
<dbReference type="Proteomes" id="UP001187192">
    <property type="component" value="Unassembled WGS sequence"/>
</dbReference>
<organism evidence="2 3">
    <name type="scientific">Ficus carica</name>
    <name type="common">Common fig</name>
    <dbReference type="NCBI Taxonomy" id="3494"/>
    <lineage>
        <taxon>Eukaryota</taxon>
        <taxon>Viridiplantae</taxon>
        <taxon>Streptophyta</taxon>
        <taxon>Embryophyta</taxon>
        <taxon>Tracheophyta</taxon>
        <taxon>Spermatophyta</taxon>
        <taxon>Magnoliopsida</taxon>
        <taxon>eudicotyledons</taxon>
        <taxon>Gunneridae</taxon>
        <taxon>Pentapetalae</taxon>
        <taxon>rosids</taxon>
        <taxon>fabids</taxon>
        <taxon>Rosales</taxon>
        <taxon>Moraceae</taxon>
        <taxon>Ficeae</taxon>
        <taxon>Ficus</taxon>
    </lineage>
</organism>
<gene>
    <name evidence="2" type="ORF">TIFTF001_047459</name>
</gene>
<feature type="region of interest" description="Disordered" evidence="1">
    <location>
        <begin position="1"/>
        <end position="45"/>
    </location>
</feature>
<sequence length="45" mass="4829">MFEEDYPEEVRSLSAAPTSVPAGTENANVEPPVPANPSEDLDARE</sequence>
<dbReference type="EMBL" id="BTGU01005394">
    <property type="protein sequence ID" value="GMN22607.1"/>
    <property type="molecule type" value="Genomic_DNA"/>
</dbReference>
<keyword evidence="3" id="KW-1185">Reference proteome</keyword>
<proteinExistence type="predicted"/>
<accession>A0AA87YUV4</accession>
<evidence type="ECO:0000313" key="2">
    <source>
        <dbReference type="EMBL" id="GMN22607.1"/>
    </source>
</evidence>